<name>A0A161XI55_9CLOT</name>
<reference evidence="1 2" key="1">
    <citation type="submission" date="2016-04" db="EMBL/GenBank/DDBJ databases">
        <title>Genome sequence of Clostridium magnum DSM 2767.</title>
        <authorList>
            <person name="Poehlein A."/>
            <person name="Uhlig R."/>
            <person name="Fischer R."/>
            <person name="Bahl H."/>
            <person name="Daniel R."/>
        </authorList>
    </citation>
    <scope>NUCLEOTIDE SEQUENCE [LARGE SCALE GENOMIC DNA]</scope>
    <source>
        <strain evidence="1 2">DSM 2767</strain>
    </source>
</reference>
<comment type="caution">
    <text evidence="1">The sequence shown here is derived from an EMBL/GenBank/DDBJ whole genome shotgun (WGS) entry which is preliminary data.</text>
</comment>
<proteinExistence type="predicted"/>
<evidence type="ECO:0000313" key="1">
    <source>
        <dbReference type="EMBL" id="KZL94396.1"/>
    </source>
</evidence>
<organism evidence="1 2">
    <name type="scientific">Clostridium magnum DSM 2767</name>
    <dbReference type="NCBI Taxonomy" id="1121326"/>
    <lineage>
        <taxon>Bacteria</taxon>
        <taxon>Bacillati</taxon>
        <taxon>Bacillota</taxon>
        <taxon>Clostridia</taxon>
        <taxon>Eubacteriales</taxon>
        <taxon>Clostridiaceae</taxon>
        <taxon>Clostridium</taxon>
    </lineage>
</organism>
<dbReference type="RefSeq" id="WP_066619866.1">
    <property type="nucleotide sequence ID" value="NZ_FQXL01000079.1"/>
</dbReference>
<gene>
    <name evidence="1" type="ORF">CLMAG_14490</name>
</gene>
<keyword evidence="2" id="KW-1185">Reference proteome</keyword>
<dbReference type="EMBL" id="LWAE01000001">
    <property type="protein sequence ID" value="KZL94396.1"/>
    <property type="molecule type" value="Genomic_DNA"/>
</dbReference>
<dbReference type="PATRIC" id="fig|1121326.3.peg.1420"/>
<sequence>MNKFKAHKLKYKNIKICLVYCSYKNFEWYAIKNNGIIILCLNNAYSRKVKSKLLHAVIKRTRLNT</sequence>
<evidence type="ECO:0000313" key="2">
    <source>
        <dbReference type="Proteomes" id="UP000076603"/>
    </source>
</evidence>
<accession>A0A161XI55</accession>
<dbReference type="AlphaFoldDB" id="A0A161XI55"/>
<dbReference type="Proteomes" id="UP000076603">
    <property type="component" value="Unassembled WGS sequence"/>
</dbReference>
<protein>
    <submittedName>
        <fullName evidence="1">Uncharacterized protein</fullName>
    </submittedName>
</protein>